<dbReference type="NCBIfam" id="NF005559">
    <property type="entry name" value="PRK07231.1"/>
    <property type="match status" value="1"/>
</dbReference>
<dbReference type="InterPro" id="IPR020904">
    <property type="entry name" value="Sc_DH/Rdtase_CS"/>
</dbReference>
<dbReference type="PANTHER" id="PTHR24321">
    <property type="entry name" value="DEHYDROGENASES, SHORT CHAIN"/>
    <property type="match status" value="1"/>
</dbReference>
<dbReference type="PRINTS" id="PR00081">
    <property type="entry name" value="GDHRDH"/>
</dbReference>
<reference evidence="3 4" key="1">
    <citation type="submission" date="2018-04" db="EMBL/GenBank/DDBJ databases">
        <title>Novel species isolated from glacier.</title>
        <authorList>
            <person name="Liu Q."/>
            <person name="Xin Y.-H."/>
        </authorList>
    </citation>
    <scope>NUCLEOTIDE SEQUENCE [LARGE SCALE GENOMIC DNA]</scope>
    <source>
        <strain evidence="3 4">GT1R17</strain>
    </source>
</reference>
<organism evidence="3 4">
    <name type="scientific">Stenotrophobium rhamnosiphilum</name>
    <dbReference type="NCBI Taxonomy" id="2029166"/>
    <lineage>
        <taxon>Bacteria</taxon>
        <taxon>Pseudomonadati</taxon>
        <taxon>Pseudomonadota</taxon>
        <taxon>Gammaproteobacteria</taxon>
        <taxon>Nevskiales</taxon>
        <taxon>Nevskiaceae</taxon>
        <taxon>Stenotrophobium</taxon>
    </lineage>
</organism>
<evidence type="ECO:0000256" key="1">
    <source>
        <dbReference type="ARBA" id="ARBA00006484"/>
    </source>
</evidence>
<dbReference type="GO" id="GO:0016491">
    <property type="term" value="F:oxidoreductase activity"/>
    <property type="evidence" value="ECO:0007669"/>
    <property type="project" value="UniProtKB-KW"/>
</dbReference>
<keyword evidence="4" id="KW-1185">Reference proteome</keyword>
<comment type="similarity">
    <text evidence="1">Belongs to the short-chain dehydrogenases/reductases (SDR) family.</text>
</comment>
<comment type="caution">
    <text evidence="3">The sequence shown here is derived from an EMBL/GenBank/DDBJ whole genome shotgun (WGS) entry which is preliminary data.</text>
</comment>
<accession>A0A2T5MCE8</accession>
<evidence type="ECO:0000313" key="3">
    <source>
        <dbReference type="EMBL" id="PTU30252.1"/>
    </source>
</evidence>
<evidence type="ECO:0000313" key="4">
    <source>
        <dbReference type="Proteomes" id="UP000244248"/>
    </source>
</evidence>
<evidence type="ECO:0000256" key="2">
    <source>
        <dbReference type="ARBA" id="ARBA00023002"/>
    </source>
</evidence>
<dbReference type="FunFam" id="3.40.50.720:FF:000084">
    <property type="entry name" value="Short-chain dehydrogenase reductase"/>
    <property type="match status" value="1"/>
</dbReference>
<dbReference type="PANTHER" id="PTHR24321:SF8">
    <property type="entry name" value="ESTRADIOL 17-BETA-DEHYDROGENASE 8-RELATED"/>
    <property type="match status" value="1"/>
</dbReference>
<sequence>MKELTNKVALITGATGGIGRAAASRFAEEGAKLVLADLNEDAGESLAKEIRELGTDAIFVRTDVAKPHDHERLVAAAMINYGRLDAAFNNAGISDGPIPPGFIDYPLELWDRLIAVNLSGVFYAMRAQIPAMLKHGGGSIVNTGSIASQIGFAGVPGYVAAKHGVFGLSKVAAIEYGSKGIRCNVLAPGIIETPMTQAILQNKQAHDMTTGGIPAGRVGRPEEIADMALWLCSARSSYANGACFTVDGGYLAQ</sequence>
<dbReference type="InterPro" id="IPR002347">
    <property type="entry name" value="SDR_fam"/>
</dbReference>
<dbReference type="SUPFAM" id="SSF51735">
    <property type="entry name" value="NAD(P)-binding Rossmann-fold domains"/>
    <property type="match status" value="1"/>
</dbReference>
<name>A0A2T5MCE8_9GAMM</name>
<proteinExistence type="inferred from homology"/>
<keyword evidence="2" id="KW-0560">Oxidoreductase</keyword>
<dbReference type="Proteomes" id="UP000244248">
    <property type="component" value="Unassembled WGS sequence"/>
</dbReference>
<dbReference type="RefSeq" id="WP_107941193.1">
    <property type="nucleotide sequence ID" value="NZ_QANS01000006.1"/>
</dbReference>
<dbReference type="InterPro" id="IPR036291">
    <property type="entry name" value="NAD(P)-bd_dom_sf"/>
</dbReference>
<dbReference type="PRINTS" id="PR00080">
    <property type="entry name" value="SDRFAMILY"/>
</dbReference>
<protein>
    <submittedName>
        <fullName evidence="3">Short-chain dehydrogenase</fullName>
    </submittedName>
</protein>
<dbReference type="OrthoDB" id="6861885at2"/>
<dbReference type="CDD" id="cd05233">
    <property type="entry name" value="SDR_c"/>
    <property type="match status" value="1"/>
</dbReference>
<dbReference type="AlphaFoldDB" id="A0A2T5MCE8"/>
<dbReference type="PROSITE" id="PS00061">
    <property type="entry name" value="ADH_SHORT"/>
    <property type="match status" value="1"/>
</dbReference>
<dbReference type="EMBL" id="QANS01000006">
    <property type="protein sequence ID" value="PTU30252.1"/>
    <property type="molecule type" value="Genomic_DNA"/>
</dbReference>
<dbReference type="Gene3D" id="3.40.50.720">
    <property type="entry name" value="NAD(P)-binding Rossmann-like Domain"/>
    <property type="match status" value="1"/>
</dbReference>
<dbReference type="Pfam" id="PF13561">
    <property type="entry name" value="adh_short_C2"/>
    <property type="match status" value="1"/>
</dbReference>
<gene>
    <name evidence="3" type="ORF">CJD38_14980</name>
</gene>